<evidence type="ECO:0000256" key="1">
    <source>
        <dbReference type="SAM" id="Phobius"/>
    </source>
</evidence>
<evidence type="ECO:0000313" key="2">
    <source>
        <dbReference type="EMBL" id="MBD7954293.1"/>
    </source>
</evidence>
<keyword evidence="3" id="KW-1185">Reference proteome</keyword>
<dbReference type="AlphaFoldDB" id="A0A8X8K066"/>
<feature type="transmembrane region" description="Helical" evidence="1">
    <location>
        <begin position="46"/>
        <end position="68"/>
    </location>
</feature>
<keyword evidence="1" id="KW-0472">Membrane</keyword>
<sequence length="116" mass="13092">MGVLFYNLLLTFFIIPITIRAFLSLKRGRHPLPHFQNNVVVNRIKLEKAIGMFSPIIFWVFHISLLLWNFYIDAWLGVIVIATYMVASSMLSAQIKAKQIGVIPESAGVVGNDTQS</sequence>
<comment type="caution">
    <text evidence="2">The sequence shown here is derived from an EMBL/GenBank/DDBJ whole genome shotgun (WGS) entry which is preliminary data.</text>
</comment>
<dbReference type="EMBL" id="JACSQS010000007">
    <property type="protein sequence ID" value="MBD7954293.1"/>
    <property type="molecule type" value="Genomic_DNA"/>
</dbReference>
<proteinExistence type="predicted"/>
<dbReference type="Proteomes" id="UP000636938">
    <property type="component" value="Unassembled WGS sequence"/>
</dbReference>
<protein>
    <submittedName>
        <fullName evidence="2">Uncharacterized protein</fullName>
    </submittedName>
</protein>
<reference evidence="2 3" key="1">
    <citation type="submission" date="2020-08" db="EMBL/GenBank/DDBJ databases">
        <title>A Genomic Blueprint of the Chicken Gut Microbiome.</title>
        <authorList>
            <person name="Gilroy R."/>
            <person name="Ravi A."/>
            <person name="Getino M."/>
            <person name="Pursley I."/>
            <person name="Horton D.L."/>
            <person name="Alikhan N.-F."/>
            <person name="Baker D."/>
            <person name="Gharbi K."/>
            <person name="Hall N."/>
            <person name="Watson M."/>
            <person name="Adriaenssens E.M."/>
            <person name="Foster-Nyarko E."/>
            <person name="Jarju S."/>
            <person name="Secka A."/>
            <person name="Antonio M."/>
            <person name="Oren A."/>
            <person name="Chaudhuri R."/>
            <person name="La Ragione R.M."/>
            <person name="Hildebrand F."/>
            <person name="Pallen M.J."/>
        </authorList>
    </citation>
    <scope>NUCLEOTIDE SEQUENCE [LARGE SCALE GENOMIC DNA]</scope>
    <source>
        <strain evidence="2 3">Sa5BUN4</strain>
    </source>
</reference>
<organism evidence="2 3">
    <name type="scientific">Stenotrophomonas lacuserhaii</name>
    <dbReference type="NCBI Taxonomy" id="2760084"/>
    <lineage>
        <taxon>Bacteria</taxon>
        <taxon>Pseudomonadati</taxon>
        <taxon>Pseudomonadota</taxon>
        <taxon>Gammaproteobacteria</taxon>
        <taxon>Lysobacterales</taxon>
        <taxon>Lysobacteraceae</taxon>
        <taxon>Stenotrophomonas</taxon>
    </lineage>
</organism>
<gene>
    <name evidence="2" type="ORF">H9654_08745</name>
</gene>
<keyword evidence="1" id="KW-0812">Transmembrane</keyword>
<evidence type="ECO:0000313" key="3">
    <source>
        <dbReference type="Proteomes" id="UP000636938"/>
    </source>
</evidence>
<feature type="transmembrane region" description="Helical" evidence="1">
    <location>
        <begin position="74"/>
        <end position="93"/>
    </location>
</feature>
<feature type="transmembrane region" description="Helical" evidence="1">
    <location>
        <begin position="6"/>
        <end position="25"/>
    </location>
</feature>
<keyword evidence="1" id="KW-1133">Transmembrane helix</keyword>
<name>A0A8X8K066_9GAMM</name>
<accession>A0A8X8K066</accession>
<dbReference type="RefSeq" id="WP_191770513.1">
    <property type="nucleotide sequence ID" value="NZ_JACSQS010000007.1"/>
</dbReference>